<evidence type="ECO:0000259" key="1">
    <source>
        <dbReference type="Pfam" id="PF00646"/>
    </source>
</evidence>
<dbReference type="OMA" id="TYNILEC"/>
<proteinExistence type="predicted"/>
<dbReference type="AlphaFoldDB" id="A0A803L7G4"/>
<dbReference type="Pfam" id="PF00646">
    <property type="entry name" value="F-box"/>
    <property type="match status" value="1"/>
</dbReference>
<dbReference type="InterPro" id="IPR032675">
    <property type="entry name" value="LRR_dom_sf"/>
</dbReference>
<organism evidence="2 3">
    <name type="scientific">Chenopodium quinoa</name>
    <name type="common">Quinoa</name>
    <dbReference type="NCBI Taxonomy" id="63459"/>
    <lineage>
        <taxon>Eukaryota</taxon>
        <taxon>Viridiplantae</taxon>
        <taxon>Streptophyta</taxon>
        <taxon>Embryophyta</taxon>
        <taxon>Tracheophyta</taxon>
        <taxon>Spermatophyta</taxon>
        <taxon>Magnoliopsida</taxon>
        <taxon>eudicotyledons</taxon>
        <taxon>Gunneridae</taxon>
        <taxon>Pentapetalae</taxon>
        <taxon>Caryophyllales</taxon>
        <taxon>Chenopodiaceae</taxon>
        <taxon>Chenopodioideae</taxon>
        <taxon>Atripliceae</taxon>
        <taxon>Chenopodium</taxon>
    </lineage>
</organism>
<dbReference type="Gene3D" id="3.80.10.10">
    <property type="entry name" value="Ribonuclease Inhibitor"/>
    <property type="match status" value="1"/>
</dbReference>
<evidence type="ECO:0000313" key="2">
    <source>
        <dbReference type="EnsemblPlants" id="AUR62007803-RA:cds"/>
    </source>
</evidence>
<reference evidence="2" key="1">
    <citation type="journal article" date="2017" name="Nature">
        <title>The genome of Chenopodium quinoa.</title>
        <authorList>
            <person name="Jarvis D.E."/>
            <person name="Ho Y.S."/>
            <person name="Lightfoot D.J."/>
            <person name="Schmoeckel S.M."/>
            <person name="Li B."/>
            <person name="Borm T.J.A."/>
            <person name="Ohyanagi H."/>
            <person name="Mineta K."/>
            <person name="Michell C.T."/>
            <person name="Saber N."/>
            <person name="Kharbatia N.M."/>
            <person name="Rupper R.R."/>
            <person name="Sharp A.R."/>
            <person name="Dally N."/>
            <person name="Boughton B.A."/>
            <person name="Woo Y.H."/>
            <person name="Gao G."/>
            <person name="Schijlen E.G.W.M."/>
            <person name="Guo X."/>
            <person name="Momin A.A."/>
            <person name="Negrao S."/>
            <person name="Al-Babili S."/>
            <person name="Gehring C."/>
            <person name="Roessner U."/>
            <person name="Jung C."/>
            <person name="Murphy K."/>
            <person name="Arold S.T."/>
            <person name="Gojobori T."/>
            <person name="van der Linden C.G."/>
            <person name="van Loo E.N."/>
            <person name="Jellen E.N."/>
            <person name="Maughan P.J."/>
            <person name="Tester M."/>
        </authorList>
    </citation>
    <scope>NUCLEOTIDE SEQUENCE [LARGE SCALE GENOMIC DNA]</scope>
    <source>
        <strain evidence="2">cv. PI 614886</strain>
    </source>
</reference>
<dbReference type="PANTHER" id="PTHR32212:SF412">
    <property type="entry name" value="F-BOX DOMAIN-CONTAINING PROTEIN"/>
    <property type="match status" value="1"/>
</dbReference>
<sequence>MEADRISNLPLDLTYNILECLPLQEAAKTSVLSQHWRFLWASIPQLVLDESFCATIVNGKSEPADISLRYSKVVNSILLSHVGPISKFVLFVPSFPGERYPWVNYVFRDGEFYPNLKKKLPECLFTCSGLTHLTLIGCKLRSLPPSFMGFPCLIYFKLVGSQELSVETKISELVKVTDDHPLQIDCSFTLRCLRKVQLLRVSGWIRELQLIKYILAHSPVLGNMTNELHKNMEVEQKYNFALEAMRYCRASPNAEIIIKDK</sequence>
<accession>A0A803L7G4</accession>
<dbReference type="InterPro" id="IPR036047">
    <property type="entry name" value="F-box-like_dom_sf"/>
</dbReference>
<evidence type="ECO:0000313" key="3">
    <source>
        <dbReference type="Proteomes" id="UP000596660"/>
    </source>
</evidence>
<dbReference type="PANTHER" id="PTHR32212">
    <property type="entry name" value="CYCLIN-LIKE F-BOX"/>
    <property type="match status" value="1"/>
</dbReference>
<dbReference type="Proteomes" id="UP000596660">
    <property type="component" value="Unplaced"/>
</dbReference>
<reference evidence="2" key="2">
    <citation type="submission" date="2021-03" db="UniProtKB">
        <authorList>
            <consortium name="EnsemblPlants"/>
        </authorList>
    </citation>
    <scope>IDENTIFICATION</scope>
</reference>
<feature type="domain" description="F-box" evidence="1">
    <location>
        <begin position="6"/>
        <end position="42"/>
    </location>
</feature>
<dbReference type="Gramene" id="AUR62007803-RA">
    <property type="protein sequence ID" value="AUR62007803-RA:cds"/>
    <property type="gene ID" value="AUR62007803"/>
</dbReference>
<dbReference type="EnsemblPlants" id="AUR62007803-RA">
    <property type="protein sequence ID" value="AUR62007803-RA:cds"/>
    <property type="gene ID" value="AUR62007803"/>
</dbReference>
<protein>
    <recommendedName>
        <fullName evidence="1">F-box domain-containing protein</fullName>
    </recommendedName>
</protein>
<dbReference type="SUPFAM" id="SSF81383">
    <property type="entry name" value="F-box domain"/>
    <property type="match status" value="1"/>
</dbReference>
<name>A0A803L7G4_CHEQI</name>
<keyword evidence="3" id="KW-1185">Reference proteome</keyword>
<dbReference type="SUPFAM" id="SSF52058">
    <property type="entry name" value="L domain-like"/>
    <property type="match status" value="1"/>
</dbReference>
<dbReference type="InterPro" id="IPR001810">
    <property type="entry name" value="F-box_dom"/>
</dbReference>